<accession>A0A6J7VK12</accession>
<organism evidence="3">
    <name type="scientific">uncultured Caudovirales phage</name>
    <dbReference type="NCBI Taxonomy" id="2100421"/>
    <lineage>
        <taxon>Viruses</taxon>
        <taxon>Duplodnaviria</taxon>
        <taxon>Heunggongvirae</taxon>
        <taxon>Uroviricota</taxon>
        <taxon>Caudoviricetes</taxon>
        <taxon>Peduoviridae</taxon>
        <taxon>Maltschvirus</taxon>
        <taxon>Maltschvirus maltsch</taxon>
    </lineage>
</organism>
<reference evidence="3" key="1">
    <citation type="submission" date="2020-05" db="EMBL/GenBank/DDBJ databases">
        <authorList>
            <person name="Chiriac C."/>
            <person name="Salcher M."/>
            <person name="Ghai R."/>
            <person name="Kavagutti S V."/>
        </authorList>
    </citation>
    <scope>NUCLEOTIDE SEQUENCE</scope>
</reference>
<proteinExistence type="predicted"/>
<name>A0A6J7VK12_9CAUD</name>
<dbReference type="EMBL" id="LR798189">
    <property type="protein sequence ID" value="CAB5078995.1"/>
    <property type="molecule type" value="Genomic_DNA"/>
</dbReference>
<evidence type="ECO:0000313" key="3">
    <source>
        <dbReference type="EMBL" id="CAB5078995.1"/>
    </source>
</evidence>
<dbReference type="EMBL" id="LR797822">
    <property type="protein sequence ID" value="CAB4241265.1"/>
    <property type="molecule type" value="Genomic_DNA"/>
</dbReference>
<evidence type="ECO:0000313" key="2">
    <source>
        <dbReference type="EMBL" id="CAB4241265.1"/>
    </source>
</evidence>
<protein>
    <submittedName>
        <fullName evidence="3">Uncharacterized protein</fullName>
    </submittedName>
</protein>
<evidence type="ECO:0000313" key="1">
    <source>
        <dbReference type="EMBL" id="CAB4120974.1"/>
    </source>
</evidence>
<dbReference type="EMBL" id="LR796136">
    <property type="protein sequence ID" value="CAB4120974.1"/>
    <property type="molecule type" value="Genomic_DNA"/>
</dbReference>
<gene>
    <name evidence="3" type="ORF">UFOVP145_36</name>
    <name evidence="1" type="ORF">UFOVP4_38</name>
    <name evidence="2" type="ORF">UFOVP64_22</name>
</gene>
<sequence length="29" mass="3234">MRLAIATLFFLAVAAIAASVVYQVWKDHQ</sequence>